<dbReference type="Proteomes" id="UP001162060">
    <property type="component" value="Unassembled WGS sequence"/>
</dbReference>
<dbReference type="AlphaFoldDB" id="A0AAV1U2W8"/>
<organism evidence="1 2">
    <name type="scientific">Peronospora matthiolae</name>
    <dbReference type="NCBI Taxonomy" id="2874970"/>
    <lineage>
        <taxon>Eukaryota</taxon>
        <taxon>Sar</taxon>
        <taxon>Stramenopiles</taxon>
        <taxon>Oomycota</taxon>
        <taxon>Peronosporomycetes</taxon>
        <taxon>Peronosporales</taxon>
        <taxon>Peronosporaceae</taxon>
        <taxon>Peronospora</taxon>
    </lineage>
</organism>
<reference evidence="1" key="1">
    <citation type="submission" date="2024-01" db="EMBL/GenBank/DDBJ databases">
        <authorList>
            <person name="Webb A."/>
        </authorList>
    </citation>
    <scope>NUCLEOTIDE SEQUENCE</scope>
    <source>
        <strain evidence="1">Pm1</strain>
    </source>
</reference>
<gene>
    <name evidence="1" type="ORF">PM001_LOCUS13302</name>
</gene>
<proteinExistence type="predicted"/>
<dbReference type="EMBL" id="CAKLBY020000119">
    <property type="protein sequence ID" value="CAK7928152.1"/>
    <property type="molecule type" value="Genomic_DNA"/>
</dbReference>
<evidence type="ECO:0000313" key="1">
    <source>
        <dbReference type="EMBL" id="CAK7928152.1"/>
    </source>
</evidence>
<sequence length="90" mass="10747">MYREKYPRAYSAEDALKQLFRNKEAVEVEKIIGKIPNARKNKMVKGQLRKLHHAVVASEQNADTKSQFYRHLKDWFQSLFHARSSERRNE</sequence>
<protein>
    <submittedName>
        <fullName evidence="1">Uncharacterized protein</fullName>
    </submittedName>
</protein>
<evidence type="ECO:0000313" key="2">
    <source>
        <dbReference type="Proteomes" id="UP001162060"/>
    </source>
</evidence>
<name>A0AAV1U2W8_9STRA</name>
<comment type="caution">
    <text evidence="1">The sequence shown here is derived from an EMBL/GenBank/DDBJ whole genome shotgun (WGS) entry which is preliminary data.</text>
</comment>
<accession>A0AAV1U2W8</accession>